<protein>
    <recommendedName>
        <fullName evidence="8">OBG-type G domain-containing protein</fullName>
    </recommendedName>
</protein>
<feature type="domain" description="Obg" evidence="5">
    <location>
        <begin position="14"/>
        <end position="231"/>
    </location>
</feature>
<dbReference type="STRING" id="1169540.A0A0G4G650"/>
<evidence type="ECO:0000313" key="7">
    <source>
        <dbReference type="Proteomes" id="UP000041254"/>
    </source>
</evidence>
<evidence type="ECO:0000259" key="4">
    <source>
        <dbReference type="PROSITE" id="PS51710"/>
    </source>
</evidence>
<dbReference type="VEuPathDB" id="CryptoDB:Vbra_4526"/>
<feature type="region of interest" description="Disordered" evidence="3">
    <location>
        <begin position="197"/>
        <end position="217"/>
    </location>
</feature>
<dbReference type="InterPro" id="IPR006169">
    <property type="entry name" value="GTP1_OBG_dom"/>
</dbReference>
<sequence length="633" mass="69176">MEVATTEPGAQVSRSLVDKRRIRVRGGRGGDGVVKYIKHAKHIMVGPGWPSGGAGGQGGSVFAEITTRPVDTILGHLKGVMQADPGEHGWKNRANGASGAHKVLTLPRGCVIWRLRTEEPPAEMSAPPVAIEREWLSEEALVEEQMREMAQQQQQDDDDDEGREMAVDEPGFSWHGNYEKELIADMNDVGERILLARGGRGGRGNTSMNPHDAEKGEPGESVFIELELKSIADAGLVGFPNAGKSTLLGAISRSCPKIAPYPFTTLAPHIGRVEYADGQTISVADLPGLVEGASINIGLGHEFLRHIERTMVLVYVVDMAHSPLPPLQTFEALRREVAAYSRQVVEKVSCVVANKCDIRPDDTLPKVDEFWKEGERILLARGGRGGRGNTSMNPHDAEKGEPGESVFIELELKSIADAGLVGFPNAGKSTLLGAISRSCPKIAPYPFTTLAPHIGRVEYADGQTISVADLPGLVEGASINIGLGHEFLRHIERTMVLVYVVDMAHSPLPPLQTFEALRREVAAYSRQVVEKVSCVVANKCDIRPDDTLPKVDEFWKEMQAYYPGVPVIALSARLGQGVRTLVKRLRRQVAEAQSREAKALESYTSRAAGVSEQYDRQEEFRKEWRAIEQRYGA</sequence>
<keyword evidence="7" id="KW-1185">Reference proteome</keyword>
<dbReference type="SUPFAM" id="SSF82051">
    <property type="entry name" value="Obg GTP-binding protein N-terminal domain"/>
    <property type="match status" value="2"/>
</dbReference>
<dbReference type="PROSITE" id="PS51883">
    <property type="entry name" value="OBG"/>
    <property type="match status" value="2"/>
</dbReference>
<feature type="domain" description="OBG-type G" evidence="4">
    <location>
        <begin position="232"/>
        <end position="373"/>
    </location>
</feature>
<dbReference type="Pfam" id="PF01926">
    <property type="entry name" value="MMR_HSR1"/>
    <property type="match status" value="2"/>
</dbReference>
<organism evidence="6 7">
    <name type="scientific">Vitrella brassicaformis (strain CCMP3155)</name>
    <dbReference type="NCBI Taxonomy" id="1169540"/>
    <lineage>
        <taxon>Eukaryota</taxon>
        <taxon>Sar</taxon>
        <taxon>Alveolata</taxon>
        <taxon>Colpodellida</taxon>
        <taxon>Vitrellaceae</taxon>
        <taxon>Vitrella</taxon>
    </lineage>
</organism>
<evidence type="ECO:0000259" key="5">
    <source>
        <dbReference type="PROSITE" id="PS51883"/>
    </source>
</evidence>
<name>A0A0G4G650_VITBC</name>
<accession>A0A0G4G650</accession>
<dbReference type="PANTHER" id="PTHR11702:SF31">
    <property type="entry name" value="MITOCHONDRIAL RIBOSOME-ASSOCIATED GTPASE 2"/>
    <property type="match status" value="1"/>
</dbReference>
<dbReference type="OrthoDB" id="347018at2759"/>
<dbReference type="GO" id="GO:0042254">
    <property type="term" value="P:ribosome biogenesis"/>
    <property type="evidence" value="ECO:0007669"/>
    <property type="project" value="UniProtKB-UniRule"/>
</dbReference>
<evidence type="ECO:0000256" key="2">
    <source>
        <dbReference type="ARBA" id="ARBA00023134"/>
    </source>
</evidence>
<feature type="domain" description="OBG-type G" evidence="4">
    <location>
        <begin position="416"/>
        <end position="590"/>
    </location>
</feature>
<dbReference type="InterPro" id="IPR036726">
    <property type="entry name" value="GTP1_OBG_dom_sf"/>
</dbReference>
<dbReference type="Gene3D" id="3.40.50.300">
    <property type="entry name" value="P-loop containing nucleotide triphosphate hydrolases"/>
    <property type="match status" value="2"/>
</dbReference>
<keyword evidence="2" id="KW-0342">GTP-binding</keyword>
<dbReference type="GO" id="GO:0005739">
    <property type="term" value="C:mitochondrion"/>
    <property type="evidence" value="ECO:0007669"/>
    <property type="project" value="TreeGrafter"/>
</dbReference>
<dbReference type="PhylomeDB" id="A0A0G4G650"/>
<feature type="region of interest" description="Disordered" evidence="3">
    <location>
        <begin position="144"/>
        <end position="173"/>
    </location>
</feature>
<feature type="domain" description="Obg" evidence="5">
    <location>
        <begin position="348"/>
        <end position="415"/>
    </location>
</feature>
<dbReference type="InterPro" id="IPR027417">
    <property type="entry name" value="P-loop_NTPase"/>
</dbReference>
<dbReference type="InterPro" id="IPR031167">
    <property type="entry name" value="G_OBG"/>
</dbReference>
<evidence type="ECO:0008006" key="8">
    <source>
        <dbReference type="Google" id="ProtNLM"/>
    </source>
</evidence>
<dbReference type="EMBL" id="CDMY01000576">
    <property type="protein sequence ID" value="CEM24022.1"/>
    <property type="molecule type" value="Genomic_DNA"/>
</dbReference>
<reference evidence="6 7" key="1">
    <citation type="submission" date="2014-11" db="EMBL/GenBank/DDBJ databases">
        <authorList>
            <person name="Zhu J."/>
            <person name="Qi W."/>
            <person name="Song R."/>
        </authorList>
    </citation>
    <scope>NUCLEOTIDE SEQUENCE [LARGE SCALE GENOMIC DNA]</scope>
</reference>
<dbReference type="CDD" id="cd01898">
    <property type="entry name" value="Obg"/>
    <property type="match status" value="2"/>
</dbReference>
<evidence type="ECO:0000256" key="1">
    <source>
        <dbReference type="ARBA" id="ARBA00022741"/>
    </source>
</evidence>
<dbReference type="GO" id="GO:0003924">
    <property type="term" value="F:GTPase activity"/>
    <property type="evidence" value="ECO:0007669"/>
    <property type="project" value="InterPro"/>
</dbReference>
<dbReference type="GO" id="GO:0005525">
    <property type="term" value="F:GTP binding"/>
    <property type="evidence" value="ECO:0007669"/>
    <property type="project" value="UniProtKB-KW"/>
</dbReference>
<proteinExistence type="predicted"/>
<dbReference type="SUPFAM" id="SSF52540">
    <property type="entry name" value="P-loop containing nucleoside triphosphate hydrolases"/>
    <property type="match status" value="2"/>
</dbReference>
<dbReference type="PANTHER" id="PTHR11702">
    <property type="entry name" value="DEVELOPMENTALLY REGULATED GTP-BINDING PROTEIN-RELATED"/>
    <property type="match status" value="1"/>
</dbReference>
<dbReference type="InterPro" id="IPR006073">
    <property type="entry name" value="GTP-bd"/>
</dbReference>
<dbReference type="InterPro" id="IPR045086">
    <property type="entry name" value="OBG_GTPase"/>
</dbReference>
<gene>
    <name evidence="6" type="ORF">Vbra_4526</name>
</gene>
<keyword evidence="1" id="KW-0547">Nucleotide-binding</keyword>
<evidence type="ECO:0000256" key="3">
    <source>
        <dbReference type="SAM" id="MobiDB-lite"/>
    </source>
</evidence>
<evidence type="ECO:0000313" key="6">
    <source>
        <dbReference type="EMBL" id="CEM24022.1"/>
    </source>
</evidence>
<dbReference type="Pfam" id="PF01018">
    <property type="entry name" value="GTP1_OBG"/>
    <property type="match status" value="2"/>
</dbReference>
<dbReference type="AlphaFoldDB" id="A0A0G4G650"/>
<dbReference type="PRINTS" id="PR00326">
    <property type="entry name" value="GTP1OBG"/>
</dbReference>
<feature type="region of interest" description="Disordered" evidence="3">
    <location>
        <begin position="382"/>
        <end position="401"/>
    </location>
</feature>
<dbReference type="Proteomes" id="UP000041254">
    <property type="component" value="Unassembled WGS sequence"/>
</dbReference>
<dbReference type="Gene3D" id="2.70.210.12">
    <property type="entry name" value="GTP1/OBG domain"/>
    <property type="match status" value="1"/>
</dbReference>
<dbReference type="InParanoid" id="A0A0G4G650"/>
<dbReference type="PROSITE" id="PS51710">
    <property type="entry name" value="G_OBG"/>
    <property type="match status" value="2"/>
</dbReference>